<feature type="domain" description="Calcineurin-like phosphoesterase" evidence="1">
    <location>
        <begin position="210"/>
        <end position="405"/>
    </location>
</feature>
<reference evidence="3 4" key="1">
    <citation type="submission" date="2014-06" db="EMBL/GenBank/DDBJ databases">
        <title>Draft genome sequence of Paenibacillus sp. MSt1.</title>
        <authorList>
            <person name="Aw Y.K."/>
            <person name="Ong K.S."/>
            <person name="Gan H.M."/>
            <person name="Lee S.M."/>
        </authorList>
    </citation>
    <scope>NUCLEOTIDE SEQUENCE [LARGE SCALE GENOMIC DNA]</scope>
    <source>
        <strain evidence="3 4">MSt1</strain>
    </source>
</reference>
<comment type="caution">
    <text evidence="3">The sequence shown here is derived from an EMBL/GenBank/DDBJ whole genome shotgun (WGS) entry which is preliminary data.</text>
</comment>
<dbReference type="AlphaFoldDB" id="A0A081NXR4"/>
<evidence type="ECO:0000313" key="4">
    <source>
        <dbReference type="Proteomes" id="UP000028123"/>
    </source>
</evidence>
<dbReference type="InterPro" id="IPR050126">
    <property type="entry name" value="Ap4A_hydrolase"/>
</dbReference>
<dbReference type="GO" id="GO:0016791">
    <property type="term" value="F:phosphatase activity"/>
    <property type="evidence" value="ECO:0007669"/>
    <property type="project" value="TreeGrafter"/>
</dbReference>
<dbReference type="PANTHER" id="PTHR42850:SF4">
    <property type="entry name" value="ZINC-DEPENDENT ENDOPOLYPHOSPHATASE"/>
    <property type="match status" value="1"/>
</dbReference>
<keyword evidence="4" id="KW-1185">Reference proteome</keyword>
<dbReference type="InterPro" id="IPR032380">
    <property type="entry name" value="PNKP_ligase_dom"/>
</dbReference>
<evidence type="ECO:0000259" key="2">
    <source>
        <dbReference type="Pfam" id="PF16542"/>
    </source>
</evidence>
<dbReference type="SUPFAM" id="SSF52540">
    <property type="entry name" value="P-loop containing nucleoside triphosphate hydrolases"/>
    <property type="match status" value="1"/>
</dbReference>
<dbReference type="Pfam" id="PF16542">
    <property type="entry name" value="PNKP_ligase"/>
    <property type="match status" value="1"/>
</dbReference>
<evidence type="ECO:0000313" key="3">
    <source>
        <dbReference type="EMBL" id="KEQ23237.1"/>
    </source>
</evidence>
<dbReference type="Pfam" id="PF00149">
    <property type="entry name" value="Metallophos"/>
    <property type="match status" value="1"/>
</dbReference>
<dbReference type="Gene3D" id="3.40.50.300">
    <property type="entry name" value="P-loop containing nucleotide triphosphate hydrolases"/>
    <property type="match status" value="1"/>
</dbReference>
<accession>A0A081NXR4</accession>
<dbReference type="SUPFAM" id="SSF56300">
    <property type="entry name" value="Metallo-dependent phosphatases"/>
    <property type="match status" value="1"/>
</dbReference>
<dbReference type="OrthoDB" id="9807890at2"/>
<protein>
    <submittedName>
        <fullName evidence="3">Metallophosphoesterase</fullName>
    </submittedName>
</protein>
<dbReference type="InterPro" id="IPR029052">
    <property type="entry name" value="Metallo-depent_PP-like"/>
</dbReference>
<evidence type="ECO:0000259" key="1">
    <source>
        <dbReference type="Pfam" id="PF00149"/>
    </source>
</evidence>
<sequence length="861" mass="99887">MEIQTRVHTIFMMIGSTECGKTTFANEVLIPGLRFEDESKHFKANIQYLSSDSIRQEVLGFAYDKYDQLMLEASGQAFHLLFEKLKMVTSYPVNAEFVIVDTTGLSEDFRAKVREIAHENNYNLEVILFDYRKREDYYASERSKKLITSHINRLRKDVLGSLAKEKYAKIHKVRAKDFYSVTEQRANPDYRVVIEDQEEYLSTILPQDQKVIIVGDVHECVDALQGLLLSYDYQIEAGKLIVTDKVRNTKVLLAGDWIDKGKRTKEIVDFLYDNQEHFLFVLGNHENFVYKYLRGEIQGADSELLRTYFDSTEVLRSDAELLEKFNHLVSISKPFYRSVGTKGASFYVTHAPCRNKYIGKLDAISTRHQRSFRINREAPLEEQLDFLNEEAAKNHPYHVFGHIAAKQAFRIKSKLHLDTGCVHGNALTSVSISFKPFFKVHKSGQVAMTDELPTLFREERKVSVQELGDEEIRRLRYVSRNKINFISGTMSPADKDVAARELESLQRGLDYFTERGVRQVVLQPKYMGSRCNIYLHKDREQCFAVSRNGYKINQVDLTGIYDRLLQKFGGYMEQNGVSMLLLDGELLPWKALGDGLIERQFKPIEKALESELDFLKRNGFEQAFGKLTEEYRASGFEKDQFNLSKAVLSDKYGASVYQNYKYVHDILETYVPLEEHVTAYETYKKQLELYAEDGELEYKPFALLKLVYDSGEELLPDWNTSEMYRFLSDDEFVVLELSELESRGKAEQYFATLTVGNHMEGVVIKPEVVDGRSVPYMKVRNPEYLSIIYGYDYRFPHKYGKLMKQKNIQSKLRTSMNEYKLGSKMLSVRFDEIAPDHETYNEIVANLLFEVAREKEIDPRL</sequence>
<dbReference type="InterPro" id="IPR027417">
    <property type="entry name" value="P-loop_NTPase"/>
</dbReference>
<dbReference type="SUPFAM" id="SSF56091">
    <property type="entry name" value="DNA ligase/mRNA capping enzyme, catalytic domain"/>
    <property type="match status" value="1"/>
</dbReference>
<gene>
    <name evidence="3" type="ORF">ET33_17940</name>
</gene>
<organism evidence="3 4">
    <name type="scientific">Paenibacillus tyrfis</name>
    <dbReference type="NCBI Taxonomy" id="1501230"/>
    <lineage>
        <taxon>Bacteria</taxon>
        <taxon>Bacillati</taxon>
        <taxon>Bacillota</taxon>
        <taxon>Bacilli</taxon>
        <taxon>Bacillales</taxon>
        <taxon>Paenibacillaceae</taxon>
        <taxon>Paenibacillus</taxon>
    </lineage>
</organism>
<feature type="domain" description="Polynucleotide kinase-phosphatase ligase" evidence="2">
    <location>
        <begin position="480"/>
        <end position="847"/>
    </location>
</feature>
<dbReference type="eggNOG" id="COG4639">
    <property type="taxonomic scope" value="Bacteria"/>
</dbReference>
<name>A0A081NXR4_9BACL</name>
<dbReference type="EMBL" id="JNVM01000024">
    <property type="protein sequence ID" value="KEQ23237.1"/>
    <property type="molecule type" value="Genomic_DNA"/>
</dbReference>
<dbReference type="Gene3D" id="3.60.21.10">
    <property type="match status" value="1"/>
</dbReference>
<dbReference type="GO" id="GO:0005737">
    <property type="term" value="C:cytoplasm"/>
    <property type="evidence" value="ECO:0007669"/>
    <property type="project" value="TreeGrafter"/>
</dbReference>
<dbReference type="Proteomes" id="UP000028123">
    <property type="component" value="Unassembled WGS sequence"/>
</dbReference>
<dbReference type="eggNOG" id="COG0639">
    <property type="taxonomic scope" value="Bacteria"/>
</dbReference>
<proteinExistence type="predicted"/>
<dbReference type="PANTHER" id="PTHR42850">
    <property type="entry name" value="METALLOPHOSPHOESTERASE"/>
    <property type="match status" value="1"/>
</dbReference>
<dbReference type="InterPro" id="IPR004843">
    <property type="entry name" value="Calcineurin-like_PHP"/>
</dbReference>
<dbReference type="Gene3D" id="3.30.470.30">
    <property type="entry name" value="DNA ligase/mRNA capping enzyme"/>
    <property type="match status" value="2"/>
</dbReference>
<dbReference type="RefSeq" id="WP_036689394.1">
    <property type="nucleotide sequence ID" value="NZ_JNVM01000024.1"/>
</dbReference>